<evidence type="ECO:0000256" key="1">
    <source>
        <dbReference type="ARBA" id="ARBA00001971"/>
    </source>
</evidence>
<keyword evidence="6 8" id="KW-0408">Iron</keyword>
<dbReference type="EMBL" id="JBFXLU010000038">
    <property type="protein sequence ID" value="KAL2850217.1"/>
    <property type="molecule type" value="Genomic_DNA"/>
</dbReference>
<accession>A0ABR4KDW5</accession>
<comment type="caution">
    <text evidence="10">The sequence shown here is derived from an EMBL/GenBank/DDBJ whole genome shotgun (WGS) entry which is preliminary data.</text>
</comment>
<evidence type="ECO:0000256" key="6">
    <source>
        <dbReference type="ARBA" id="ARBA00023004"/>
    </source>
</evidence>
<evidence type="ECO:0000313" key="10">
    <source>
        <dbReference type="EMBL" id="KAL2850217.1"/>
    </source>
</evidence>
<dbReference type="InterPro" id="IPR002401">
    <property type="entry name" value="Cyt_P450_E_grp-I"/>
</dbReference>
<evidence type="ECO:0000256" key="8">
    <source>
        <dbReference type="RuleBase" id="RU000461"/>
    </source>
</evidence>
<evidence type="ECO:0000256" key="2">
    <source>
        <dbReference type="ARBA" id="ARBA00010617"/>
    </source>
</evidence>
<dbReference type="PANTHER" id="PTHR24305">
    <property type="entry name" value="CYTOCHROME P450"/>
    <property type="match status" value="1"/>
</dbReference>
<dbReference type="SUPFAM" id="SSF48264">
    <property type="entry name" value="Cytochrome P450"/>
    <property type="match status" value="1"/>
</dbReference>
<dbReference type="CDD" id="cd11061">
    <property type="entry name" value="CYP67-like"/>
    <property type="match status" value="1"/>
</dbReference>
<proteinExistence type="inferred from homology"/>
<name>A0ABR4KDW5_9EURO</name>
<dbReference type="InterPro" id="IPR050121">
    <property type="entry name" value="Cytochrome_P450_monoxygenase"/>
</dbReference>
<evidence type="ECO:0000256" key="7">
    <source>
        <dbReference type="ARBA" id="ARBA00023033"/>
    </source>
</evidence>
<dbReference type="InterPro" id="IPR036396">
    <property type="entry name" value="Cyt_P450_sf"/>
</dbReference>
<keyword evidence="3 8" id="KW-0349">Heme</keyword>
<dbReference type="PANTHER" id="PTHR24305:SF237">
    <property type="entry name" value="CYTOCHROME P450 MONOOXYGENASE ATNE-RELATED"/>
    <property type="match status" value="1"/>
</dbReference>
<comment type="cofactor">
    <cofactor evidence="1">
        <name>heme</name>
        <dbReference type="ChEBI" id="CHEBI:30413"/>
    </cofactor>
</comment>
<dbReference type="PRINTS" id="PR00463">
    <property type="entry name" value="EP450I"/>
</dbReference>
<gene>
    <name evidence="10" type="ORF">BJY01DRAFT_245526</name>
</gene>
<sequence length="544" mass="60805">MDIQFYAGKVALIAIQATGIAFAVGVFYILAECLYRVTFHPYAKYPGPFLAKFTNAYAAYHSWKGDLHVDIWRCHEIYGDRVRYAPDRLLINTAEALRDIYASDKTVTKSSAYEAVMPRSVANTMTLRNKKEHARRRRILAVGFSDQAIRSYEGKARVIVQRFCAALSPLADAPVNGYVVNGEQEQQQWSAPRNLAPWCNYVFFDLANDIIFGQDWNCLEKPENREVIDAIPISNIRAGVLSNAPEIRWKRCDKRFFIPSIIARGKFIMFIRATVQKKMGETEKKPDIFSTLVHSRDETTGTQLTQAELAAETANLISAGSDTSSTTLAALFFYLSRYPDAYTKAATEVRRVFPSPGAVTLGPALNTCTYLRACLDEALRMAPAVASAPWREATRPSGALIDGCYIPPGYDVGLGIYSIHHSERYFADPFVFRPERWIVDESDSTSSKASIDRARAAFTPFSVGPRSCIGKALATAEIMYIMARVLSEFDFRKAKGPLGSLGEGDPVAGEFGRHRREEFQMIDHVICAKEGPVLQFRRREGVAE</sequence>
<evidence type="ECO:0000313" key="11">
    <source>
        <dbReference type="Proteomes" id="UP001610446"/>
    </source>
</evidence>
<reference evidence="10 11" key="1">
    <citation type="submission" date="2024-07" db="EMBL/GenBank/DDBJ databases">
        <title>Section-level genome sequencing and comparative genomics of Aspergillus sections Usti and Cavernicolus.</title>
        <authorList>
            <consortium name="Lawrence Berkeley National Laboratory"/>
            <person name="Nybo J.L."/>
            <person name="Vesth T.C."/>
            <person name="Theobald S."/>
            <person name="Frisvad J.C."/>
            <person name="Larsen T.O."/>
            <person name="Kjaerboelling I."/>
            <person name="Rothschild-Mancinelli K."/>
            <person name="Lyhne E.K."/>
            <person name="Kogle M.E."/>
            <person name="Barry K."/>
            <person name="Clum A."/>
            <person name="Na H."/>
            <person name="Ledsgaard L."/>
            <person name="Lin J."/>
            <person name="Lipzen A."/>
            <person name="Kuo A."/>
            <person name="Riley R."/>
            <person name="Mondo S."/>
            <person name="Labutti K."/>
            <person name="Haridas S."/>
            <person name="Pangalinan J."/>
            <person name="Salamov A.A."/>
            <person name="Simmons B.A."/>
            <person name="Magnuson J.K."/>
            <person name="Chen J."/>
            <person name="Drula E."/>
            <person name="Henrissat B."/>
            <person name="Wiebenga A."/>
            <person name="Lubbers R.J."/>
            <person name="Gomes A.C."/>
            <person name="Makela M.R."/>
            <person name="Stajich J."/>
            <person name="Grigoriev I.V."/>
            <person name="Mortensen U.H."/>
            <person name="De Vries R.P."/>
            <person name="Baker S.E."/>
            <person name="Andersen M.R."/>
        </authorList>
    </citation>
    <scope>NUCLEOTIDE SEQUENCE [LARGE SCALE GENOMIC DNA]</scope>
    <source>
        <strain evidence="10 11">CBS 123904</strain>
    </source>
</reference>
<dbReference type="Proteomes" id="UP001610446">
    <property type="component" value="Unassembled WGS sequence"/>
</dbReference>
<feature type="transmembrane region" description="Helical" evidence="9">
    <location>
        <begin position="12"/>
        <end position="31"/>
    </location>
</feature>
<keyword evidence="9" id="KW-0812">Transmembrane</keyword>
<dbReference type="InterPro" id="IPR017972">
    <property type="entry name" value="Cyt_P450_CS"/>
</dbReference>
<dbReference type="Gene3D" id="1.10.630.10">
    <property type="entry name" value="Cytochrome P450"/>
    <property type="match status" value="1"/>
</dbReference>
<protein>
    <submittedName>
        <fullName evidence="10">Cytochrome P450</fullName>
    </submittedName>
</protein>
<dbReference type="InterPro" id="IPR001128">
    <property type="entry name" value="Cyt_P450"/>
</dbReference>
<keyword evidence="7 8" id="KW-0503">Monooxygenase</keyword>
<keyword evidence="5 8" id="KW-0560">Oxidoreductase</keyword>
<organism evidence="10 11">
    <name type="scientific">Aspergillus pseudoustus</name>
    <dbReference type="NCBI Taxonomy" id="1810923"/>
    <lineage>
        <taxon>Eukaryota</taxon>
        <taxon>Fungi</taxon>
        <taxon>Dikarya</taxon>
        <taxon>Ascomycota</taxon>
        <taxon>Pezizomycotina</taxon>
        <taxon>Eurotiomycetes</taxon>
        <taxon>Eurotiomycetidae</taxon>
        <taxon>Eurotiales</taxon>
        <taxon>Aspergillaceae</taxon>
        <taxon>Aspergillus</taxon>
        <taxon>Aspergillus subgen. Nidulantes</taxon>
    </lineage>
</organism>
<keyword evidence="11" id="KW-1185">Reference proteome</keyword>
<dbReference type="PRINTS" id="PR00385">
    <property type="entry name" value="P450"/>
</dbReference>
<keyword evidence="9" id="KW-1133">Transmembrane helix</keyword>
<evidence type="ECO:0000256" key="3">
    <source>
        <dbReference type="ARBA" id="ARBA00022617"/>
    </source>
</evidence>
<keyword evidence="4 8" id="KW-0479">Metal-binding</keyword>
<evidence type="ECO:0000256" key="9">
    <source>
        <dbReference type="SAM" id="Phobius"/>
    </source>
</evidence>
<evidence type="ECO:0000256" key="5">
    <source>
        <dbReference type="ARBA" id="ARBA00023002"/>
    </source>
</evidence>
<dbReference type="Pfam" id="PF00067">
    <property type="entry name" value="p450"/>
    <property type="match status" value="1"/>
</dbReference>
<comment type="similarity">
    <text evidence="2 8">Belongs to the cytochrome P450 family.</text>
</comment>
<keyword evidence="9" id="KW-0472">Membrane</keyword>
<evidence type="ECO:0000256" key="4">
    <source>
        <dbReference type="ARBA" id="ARBA00022723"/>
    </source>
</evidence>
<dbReference type="PROSITE" id="PS00086">
    <property type="entry name" value="CYTOCHROME_P450"/>
    <property type="match status" value="1"/>
</dbReference>